<dbReference type="Pfam" id="PF03552">
    <property type="entry name" value="Cellulose_synt"/>
    <property type="match status" value="1"/>
</dbReference>
<evidence type="ECO:0000313" key="9">
    <source>
        <dbReference type="EMBL" id="OMO52161.1"/>
    </source>
</evidence>
<keyword evidence="3" id="KW-0808">Transferase</keyword>
<reference evidence="10" key="1">
    <citation type="submission" date="2013-09" db="EMBL/GenBank/DDBJ databases">
        <title>Corchorus olitorius genome sequencing.</title>
        <authorList>
            <person name="Alam M."/>
            <person name="Haque M.S."/>
            <person name="Islam M.S."/>
            <person name="Emdad E.M."/>
            <person name="Islam M.M."/>
            <person name="Ahmed B."/>
            <person name="Halim A."/>
            <person name="Hossen Q.M.M."/>
            <person name="Hossain M.Z."/>
            <person name="Ahmed R."/>
            <person name="Khan M.M."/>
            <person name="Islam R."/>
            <person name="Rashid M.M."/>
            <person name="Khan S.A."/>
            <person name="Rahman M.S."/>
            <person name="Alam M."/>
            <person name="Yahiya A.S."/>
            <person name="Khan M.S."/>
            <person name="Azam M.S."/>
            <person name="Haque T."/>
            <person name="Lashkar M.Z.H."/>
            <person name="Akhand A.I."/>
            <person name="Morshed G."/>
            <person name="Roy S."/>
            <person name="Uddin K.S."/>
            <person name="Rabeya T."/>
            <person name="Hossain A.S."/>
            <person name="Chowdhury A."/>
            <person name="Snigdha A.R."/>
            <person name="Mortoza M.S."/>
            <person name="Matin S.A."/>
            <person name="Hoque S.M.E."/>
            <person name="Islam M.K."/>
            <person name="Roy D.K."/>
            <person name="Haider R."/>
            <person name="Moosa M.M."/>
            <person name="Elias S.M."/>
            <person name="Hasan A.M."/>
            <person name="Jahan S."/>
            <person name="Shafiuddin M."/>
            <person name="Mahmood N."/>
            <person name="Shommy N.S."/>
        </authorList>
    </citation>
    <scope>NUCLEOTIDE SEQUENCE [LARGE SCALE GENOMIC DNA]</scope>
    <source>
        <strain evidence="10">cv. O-4</strain>
    </source>
</reference>
<organism evidence="9 10">
    <name type="scientific">Corchorus olitorius</name>
    <dbReference type="NCBI Taxonomy" id="93759"/>
    <lineage>
        <taxon>Eukaryota</taxon>
        <taxon>Viridiplantae</taxon>
        <taxon>Streptophyta</taxon>
        <taxon>Embryophyta</taxon>
        <taxon>Tracheophyta</taxon>
        <taxon>Spermatophyta</taxon>
        <taxon>Magnoliopsida</taxon>
        <taxon>eudicotyledons</taxon>
        <taxon>Gunneridae</taxon>
        <taxon>Pentapetalae</taxon>
        <taxon>rosids</taxon>
        <taxon>malvids</taxon>
        <taxon>Malvales</taxon>
        <taxon>Malvaceae</taxon>
        <taxon>Grewioideae</taxon>
        <taxon>Apeibeae</taxon>
        <taxon>Corchorus</taxon>
    </lineage>
</organism>
<dbReference type="GO" id="GO:0016760">
    <property type="term" value="F:cellulose synthase (UDP-forming) activity"/>
    <property type="evidence" value="ECO:0007669"/>
    <property type="project" value="InterPro"/>
</dbReference>
<dbReference type="EMBL" id="AWUE01023905">
    <property type="protein sequence ID" value="OMO52161.1"/>
    <property type="molecule type" value="Genomic_DNA"/>
</dbReference>
<keyword evidence="10" id="KW-1185">Reference proteome</keyword>
<dbReference type="AlphaFoldDB" id="A0A1R3G240"/>
<evidence type="ECO:0000256" key="5">
    <source>
        <dbReference type="ARBA" id="ARBA00022989"/>
    </source>
</evidence>
<evidence type="ECO:0000313" key="10">
    <source>
        <dbReference type="Proteomes" id="UP000187203"/>
    </source>
</evidence>
<evidence type="ECO:0000256" key="8">
    <source>
        <dbReference type="PIRSR" id="PIRSR605150-2"/>
    </source>
</evidence>
<keyword evidence="5" id="KW-1133">Transmembrane helix</keyword>
<keyword evidence="2" id="KW-0328">Glycosyltransferase</keyword>
<comment type="caution">
    <text evidence="9">The sequence shown here is derived from an EMBL/GenBank/DDBJ whole genome shotgun (WGS) entry which is preliminary data.</text>
</comment>
<feature type="binding site" evidence="8">
    <location>
        <position position="17"/>
    </location>
    <ligand>
        <name>UDP-alpha-D-glucose</name>
        <dbReference type="ChEBI" id="CHEBI:58885"/>
    </ligand>
</feature>
<gene>
    <name evidence="9" type="ORF">COLO4_37378</name>
</gene>
<dbReference type="InterPro" id="IPR005150">
    <property type="entry name" value="Cellulose_synth"/>
</dbReference>
<keyword evidence="4" id="KW-0812">Transmembrane</keyword>
<evidence type="ECO:0000256" key="7">
    <source>
        <dbReference type="ARBA" id="ARBA00023316"/>
    </source>
</evidence>
<dbReference type="GO" id="GO:0016020">
    <property type="term" value="C:membrane"/>
    <property type="evidence" value="ECO:0007669"/>
    <property type="project" value="InterPro"/>
</dbReference>
<evidence type="ECO:0000256" key="3">
    <source>
        <dbReference type="ARBA" id="ARBA00022679"/>
    </source>
</evidence>
<dbReference type="GO" id="GO:0071555">
    <property type="term" value="P:cell wall organization"/>
    <property type="evidence" value="ECO:0007669"/>
    <property type="project" value="UniProtKB-KW"/>
</dbReference>
<dbReference type="GO" id="GO:0030244">
    <property type="term" value="P:cellulose biosynthetic process"/>
    <property type="evidence" value="ECO:0007669"/>
    <property type="project" value="InterPro"/>
</dbReference>
<sequence>MALDYLPEKLHVYLSDDGGSNIDLHGMEVWKFARAWLPICRRSDIESSCPKVYFSKIMTMATSITAINSRQRGKRLSSDCILTAFVCKHNIFIWMITSVPNCLDCFVAVNAQSLLSCFILVECF</sequence>
<keyword evidence="7" id="KW-0961">Cell wall biogenesis/degradation</keyword>
<dbReference type="OrthoDB" id="72851at2759"/>
<name>A0A1R3G240_9ROSI</name>
<dbReference type="STRING" id="93759.A0A1R3G240"/>
<evidence type="ECO:0000256" key="2">
    <source>
        <dbReference type="ARBA" id="ARBA00022676"/>
    </source>
</evidence>
<dbReference type="PANTHER" id="PTHR13301">
    <property type="entry name" value="X-BOX TRANSCRIPTION FACTOR-RELATED"/>
    <property type="match status" value="1"/>
</dbReference>
<comment type="subcellular location">
    <subcellularLocation>
        <location evidence="1">Endomembrane system</location>
    </subcellularLocation>
</comment>
<keyword evidence="6" id="KW-0472">Membrane</keyword>
<dbReference type="GO" id="GO:0012505">
    <property type="term" value="C:endomembrane system"/>
    <property type="evidence" value="ECO:0007669"/>
    <property type="project" value="UniProtKB-SubCell"/>
</dbReference>
<dbReference type="Proteomes" id="UP000187203">
    <property type="component" value="Unassembled WGS sequence"/>
</dbReference>
<proteinExistence type="predicted"/>
<protein>
    <submittedName>
        <fullName evidence="9">Cellulose synthase</fullName>
    </submittedName>
</protein>
<evidence type="ECO:0000256" key="4">
    <source>
        <dbReference type="ARBA" id="ARBA00022692"/>
    </source>
</evidence>
<accession>A0A1R3G240</accession>
<evidence type="ECO:0000256" key="1">
    <source>
        <dbReference type="ARBA" id="ARBA00004308"/>
    </source>
</evidence>
<evidence type="ECO:0000256" key="6">
    <source>
        <dbReference type="ARBA" id="ARBA00023136"/>
    </source>
</evidence>